<protein>
    <recommendedName>
        <fullName evidence="8">DNA damage checkpoint protein LCD1</fullName>
    </recommendedName>
</protein>
<evidence type="ECO:0008006" key="8">
    <source>
        <dbReference type="Google" id="ProtNLM"/>
    </source>
</evidence>
<dbReference type="OrthoDB" id="4078000at2759"/>
<dbReference type="AlphaFoldDB" id="A0A1E3P835"/>
<feature type="compositionally biased region" description="Pro residues" evidence="5">
    <location>
        <begin position="157"/>
        <end position="167"/>
    </location>
</feature>
<feature type="compositionally biased region" description="Low complexity" evidence="5">
    <location>
        <begin position="168"/>
        <end position="178"/>
    </location>
</feature>
<evidence type="ECO:0000313" key="7">
    <source>
        <dbReference type="Proteomes" id="UP000094112"/>
    </source>
</evidence>
<evidence type="ECO:0000256" key="5">
    <source>
        <dbReference type="SAM" id="MobiDB-lite"/>
    </source>
</evidence>
<evidence type="ECO:0000256" key="2">
    <source>
        <dbReference type="ARBA" id="ARBA00022763"/>
    </source>
</evidence>
<sequence>MDLSQVFDADDFDDDDDDEFDDDDDFIALTLKPPKQIQSTQPTSNINTQRPTLNNVTESQQLPELLVAKGEIAVLRSKIADLEKARIHERDELLQNGQSEKETSNHKIMALENAVQRLEDERKFLTVEIKNLSNLRKKRRINEDTQMEDVEQSVPITPEPIIPPPPTSTNTIPKPKPPTIKLAPPRTINENSLFMDSILNHTIIGCQNTTMDFLSHITSSIPFQNDQDPSFKIDPKIPISTSILQYLVEKHETLRLDLLITKFSQNLTLLIQTIFQDSKSSKLSIPFLISLLHATILFRPSAITSETMTNLILFTVDLITHHIFIIKKQEDLTLIQKKFMIPAIQKNFINSLILIFSIDLLESLFMNCGNDEVLTQKILEIISSQLTQIFKIGFGSNSCLVVMFSLVETLLIIGHYDGFPEELILLLTQVLNNGFKPRENLFLNGMNRILGDDESCQLISNLITWDGVSDQPCVVYSKTSTCSRHEYHLINLQLRICDLFEKLIISNDDFNDQTTFFNKNPVILKLLVGTISKQQEYIFKSPRSDCTHLRSKLISSIIKNIHLIWELNFINIKTPPRITKDTTHELIITLSRIAFSANITSNEATDFLYQFRKFDKNSIVFNKWCEERAREISHLSINSQEEEGNDNDLNTIINAEVGLSNGLEFAYDDIVVELARDILEKCTTMDEADNLYLSMNAV</sequence>
<organism evidence="6 7">
    <name type="scientific">Wickerhamomyces anomalus (strain ATCC 58044 / CBS 1984 / NCYC 433 / NRRL Y-366-8)</name>
    <name type="common">Yeast</name>
    <name type="synonym">Hansenula anomala</name>
    <dbReference type="NCBI Taxonomy" id="683960"/>
    <lineage>
        <taxon>Eukaryota</taxon>
        <taxon>Fungi</taxon>
        <taxon>Dikarya</taxon>
        <taxon>Ascomycota</taxon>
        <taxon>Saccharomycotina</taxon>
        <taxon>Saccharomycetes</taxon>
        <taxon>Phaffomycetales</taxon>
        <taxon>Wickerhamomycetaceae</taxon>
        <taxon>Wickerhamomyces</taxon>
    </lineage>
</organism>
<dbReference type="Proteomes" id="UP000094112">
    <property type="component" value="Unassembled WGS sequence"/>
</dbReference>
<feature type="region of interest" description="Disordered" evidence="5">
    <location>
        <begin position="1"/>
        <end position="22"/>
    </location>
</feature>
<dbReference type="GO" id="GO:0000077">
    <property type="term" value="P:DNA damage checkpoint signaling"/>
    <property type="evidence" value="ECO:0007669"/>
    <property type="project" value="InterPro"/>
</dbReference>
<gene>
    <name evidence="6" type="ORF">WICANDRAFT_78099</name>
</gene>
<evidence type="ECO:0000256" key="1">
    <source>
        <dbReference type="ARBA" id="ARBA00004123"/>
    </source>
</evidence>
<accession>A0A1E3P835</accession>
<feature type="region of interest" description="Disordered" evidence="5">
    <location>
        <begin position="145"/>
        <end position="178"/>
    </location>
</feature>
<feature type="compositionally biased region" description="Acidic residues" evidence="5">
    <location>
        <begin position="8"/>
        <end position="22"/>
    </location>
</feature>
<dbReference type="Pfam" id="PF09798">
    <property type="entry name" value="LCD1"/>
    <property type="match status" value="1"/>
</dbReference>
<dbReference type="InterPro" id="IPR018622">
    <property type="entry name" value="DNA_damage_chkpnt_Lcd1"/>
</dbReference>
<proteinExistence type="predicted"/>
<feature type="coiled-coil region" evidence="4">
    <location>
        <begin position="65"/>
        <end position="135"/>
    </location>
</feature>
<evidence type="ECO:0000313" key="6">
    <source>
        <dbReference type="EMBL" id="ODQ61470.1"/>
    </source>
</evidence>
<dbReference type="EMBL" id="KV454209">
    <property type="protein sequence ID" value="ODQ61470.1"/>
    <property type="molecule type" value="Genomic_DNA"/>
</dbReference>
<name>A0A1E3P835_WICAA</name>
<keyword evidence="3" id="KW-0539">Nucleus</keyword>
<evidence type="ECO:0000256" key="3">
    <source>
        <dbReference type="ARBA" id="ARBA00023242"/>
    </source>
</evidence>
<dbReference type="GeneID" id="30201906"/>
<keyword evidence="4" id="KW-0175">Coiled coil</keyword>
<dbReference type="RefSeq" id="XP_019040677.1">
    <property type="nucleotide sequence ID" value="XM_019184660.1"/>
</dbReference>
<reference evidence="6 7" key="1">
    <citation type="journal article" date="2016" name="Proc. Natl. Acad. Sci. U.S.A.">
        <title>Comparative genomics of biotechnologically important yeasts.</title>
        <authorList>
            <person name="Riley R."/>
            <person name="Haridas S."/>
            <person name="Wolfe K.H."/>
            <person name="Lopes M.R."/>
            <person name="Hittinger C.T."/>
            <person name="Goeker M."/>
            <person name="Salamov A.A."/>
            <person name="Wisecaver J.H."/>
            <person name="Long T.M."/>
            <person name="Calvey C.H."/>
            <person name="Aerts A.L."/>
            <person name="Barry K.W."/>
            <person name="Choi C."/>
            <person name="Clum A."/>
            <person name="Coughlan A.Y."/>
            <person name="Deshpande S."/>
            <person name="Douglass A.P."/>
            <person name="Hanson S.J."/>
            <person name="Klenk H.-P."/>
            <person name="LaButti K.M."/>
            <person name="Lapidus A."/>
            <person name="Lindquist E.A."/>
            <person name="Lipzen A.M."/>
            <person name="Meier-Kolthoff J.P."/>
            <person name="Ohm R.A."/>
            <person name="Otillar R.P."/>
            <person name="Pangilinan J.L."/>
            <person name="Peng Y."/>
            <person name="Rokas A."/>
            <person name="Rosa C.A."/>
            <person name="Scheuner C."/>
            <person name="Sibirny A.A."/>
            <person name="Slot J.C."/>
            <person name="Stielow J.B."/>
            <person name="Sun H."/>
            <person name="Kurtzman C.P."/>
            <person name="Blackwell M."/>
            <person name="Grigoriev I.V."/>
            <person name="Jeffries T.W."/>
        </authorList>
    </citation>
    <scope>NUCLEOTIDE SEQUENCE [LARGE SCALE GENOMIC DNA]</scope>
    <source>
        <strain evidence="7">ATCC 58044 / CBS 1984 / NCYC 433 / NRRL Y-366-8</strain>
    </source>
</reference>
<evidence type="ECO:0000256" key="4">
    <source>
        <dbReference type="SAM" id="Coils"/>
    </source>
</evidence>
<keyword evidence="2" id="KW-0227">DNA damage</keyword>
<comment type="subcellular location">
    <subcellularLocation>
        <location evidence="1">Nucleus</location>
    </subcellularLocation>
</comment>
<keyword evidence="7" id="KW-1185">Reference proteome</keyword>
<dbReference type="STRING" id="683960.A0A1E3P835"/>
<dbReference type="GO" id="GO:0005634">
    <property type="term" value="C:nucleus"/>
    <property type="evidence" value="ECO:0007669"/>
    <property type="project" value="UniProtKB-SubCell"/>
</dbReference>